<dbReference type="InterPro" id="IPR013233">
    <property type="entry name" value="PIG-X/PBN1"/>
</dbReference>
<dbReference type="PANTHER" id="PTHR28650:SF1">
    <property type="entry name" value="PHOSPHATIDYLINOSITOL-GLYCAN BIOSYNTHESIS CLASS X PROTEIN"/>
    <property type="match status" value="1"/>
</dbReference>
<reference evidence="12" key="1">
    <citation type="submission" date="2014-08" db="EMBL/GenBank/DDBJ databases">
        <authorList>
            <person name="Sharma Rahul"/>
            <person name="Thines Marco"/>
        </authorList>
    </citation>
    <scope>NUCLEOTIDE SEQUENCE</scope>
</reference>
<organism evidence="12">
    <name type="scientific">Phaffia rhodozyma</name>
    <name type="common">Yeast</name>
    <name type="synonym">Xanthophyllomyces dendrorhous</name>
    <dbReference type="NCBI Taxonomy" id="264483"/>
    <lineage>
        <taxon>Eukaryota</taxon>
        <taxon>Fungi</taxon>
        <taxon>Dikarya</taxon>
        <taxon>Basidiomycota</taxon>
        <taxon>Agaricomycotina</taxon>
        <taxon>Tremellomycetes</taxon>
        <taxon>Cystofilobasidiales</taxon>
        <taxon>Mrakiaceae</taxon>
        <taxon>Phaffia</taxon>
    </lineage>
</organism>
<dbReference type="PANTHER" id="PTHR28650">
    <property type="entry name" value="PHOSPHATIDYLINOSITOL-GLYCAN BIOSYNTHESIS CLASS X PROTEIN"/>
    <property type="match status" value="1"/>
</dbReference>
<dbReference type="EMBL" id="LN483157">
    <property type="protein sequence ID" value="CED83683.1"/>
    <property type="molecule type" value="Genomic_DNA"/>
</dbReference>
<dbReference type="UniPathway" id="UPA00196"/>
<evidence type="ECO:0000256" key="8">
    <source>
        <dbReference type="ARBA" id="ARBA00023136"/>
    </source>
</evidence>
<keyword evidence="6 10" id="KW-0256">Endoplasmic reticulum</keyword>
<keyword evidence="7" id="KW-1133">Transmembrane helix</keyword>
<evidence type="ECO:0000313" key="12">
    <source>
        <dbReference type="EMBL" id="CED83683.1"/>
    </source>
</evidence>
<evidence type="ECO:0000256" key="3">
    <source>
        <dbReference type="ARBA" id="ARBA00010345"/>
    </source>
</evidence>
<keyword evidence="12" id="KW-0808">Transferase</keyword>
<evidence type="ECO:0000256" key="2">
    <source>
        <dbReference type="ARBA" id="ARBA00004687"/>
    </source>
</evidence>
<evidence type="ECO:0000256" key="9">
    <source>
        <dbReference type="ARBA" id="ARBA00023180"/>
    </source>
</evidence>
<name>A0A0F7SUM6_PHARH</name>
<protein>
    <recommendedName>
        <fullName evidence="10">Protein PBN1</fullName>
    </recommendedName>
</protein>
<feature type="region of interest" description="Disordered" evidence="11">
    <location>
        <begin position="1"/>
        <end position="47"/>
    </location>
</feature>
<evidence type="ECO:0000256" key="10">
    <source>
        <dbReference type="RuleBase" id="RU366056"/>
    </source>
</evidence>
<evidence type="ECO:0000256" key="5">
    <source>
        <dbReference type="ARBA" id="ARBA00022692"/>
    </source>
</evidence>
<dbReference type="Pfam" id="PF08320">
    <property type="entry name" value="PIG-X"/>
    <property type="match status" value="1"/>
</dbReference>
<comment type="similarity">
    <text evidence="3 10">Belongs to the PIGX family.</text>
</comment>
<evidence type="ECO:0000256" key="7">
    <source>
        <dbReference type="ARBA" id="ARBA00022989"/>
    </source>
</evidence>
<evidence type="ECO:0000256" key="11">
    <source>
        <dbReference type="SAM" id="MobiDB-lite"/>
    </source>
</evidence>
<dbReference type="InterPro" id="IPR040039">
    <property type="entry name" value="PIGX"/>
</dbReference>
<keyword evidence="8" id="KW-0472">Membrane</keyword>
<keyword evidence="5" id="KW-0812">Transmembrane</keyword>
<keyword evidence="12" id="KW-0328">Glycosyltransferase</keyword>
<comment type="pathway">
    <text evidence="2 10">Glycolipid biosynthesis; glycosylphosphatidylinositol-anchor biosynthesis.</text>
</comment>
<accession>A0A0F7SUM6</accession>
<keyword evidence="4 10" id="KW-0337">GPI-anchor biosynthesis</keyword>
<keyword evidence="9" id="KW-0325">Glycoprotein</keyword>
<comment type="function">
    <text evidence="10">Required for proper folding and/or the stability of a subset of proteins in the endoplasmic reticulum. Component of glycosylphosphatidylinositol-mannosyltransferase 1 which transfers the first of the 4 mannoses in the GPI-anchor precursors during GPI-anchor biosynthesis. Probably acts by stabilizing the mannosyltransferase GPI14.</text>
</comment>
<evidence type="ECO:0000256" key="6">
    <source>
        <dbReference type="ARBA" id="ARBA00022824"/>
    </source>
</evidence>
<comment type="subcellular location">
    <subcellularLocation>
        <location evidence="1 10">Endoplasmic reticulum membrane</location>
        <topology evidence="1 10">Single-pass membrane protein</topology>
    </subcellularLocation>
</comment>
<proteinExistence type="inferred from homology"/>
<dbReference type="GO" id="GO:0006506">
    <property type="term" value="P:GPI anchor biosynthetic process"/>
    <property type="evidence" value="ECO:0007669"/>
    <property type="project" value="UniProtKB-UniPathway"/>
</dbReference>
<dbReference type="GO" id="GO:0016757">
    <property type="term" value="F:glycosyltransferase activity"/>
    <property type="evidence" value="ECO:0007669"/>
    <property type="project" value="UniProtKB-KW"/>
</dbReference>
<sequence>MSLPIHRPHGQLEREGGARGGLGSSPIVADLTASPDGEGLTREELESERLERQRSARKNRFPIHQFRQSLPLDLNSDVPPPFDLPVYTSALLPEQSFHSTLLTTFSLPTVHSNADIPQSFLECTVLLIYHVPPSVIIDPYQIDQLHTDGVLGDSVQFFGDIELELPLSRLSDRARDGSGLILEINLIQQKEKIAEGNKERNIQVGVPLHGRYLEPKRVEEERSERTVDIEWPWVGLKCPLSPSSSSAGSFFLFTSPLVLLSIMALSSTGNT</sequence>
<evidence type="ECO:0000256" key="4">
    <source>
        <dbReference type="ARBA" id="ARBA00022502"/>
    </source>
</evidence>
<dbReference type="GO" id="GO:0005789">
    <property type="term" value="C:endoplasmic reticulum membrane"/>
    <property type="evidence" value="ECO:0007669"/>
    <property type="project" value="UniProtKB-SubCell"/>
</dbReference>
<evidence type="ECO:0000256" key="1">
    <source>
        <dbReference type="ARBA" id="ARBA00004389"/>
    </source>
</evidence>
<dbReference type="AlphaFoldDB" id="A0A0F7SUM6"/>